<evidence type="ECO:0000313" key="2">
    <source>
        <dbReference type="Proteomes" id="UP000789525"/>
    </source>
</evidence>
<accession>A0ACA9KL58</accession>
<comment type="caution">
    <text evidence="1">The sequence shown here is derived from an EMBL/GenBank/DDBJ whole genome shotgun (WGS) entry which is preliminary data.</text>
</comment>
<keyword evidence="2" id="KW-1185">Reference proteome</keyword>
<gene>
    <name evidence="1" type="ORF">ACOLOM_LOCUS1865</name>
</gene>
<sequence>MGIVAIIGSDELLACFVAGNSFTWDDWFRMETVESHFQPILDMLLNLAVFAYIGAIMPFSSFADVSLGLSYWRLIVMATLIILFRRVPIVMALMKKIPALKTYREGLFAGWFGPIGVGAVFYGELTREALVEYDALSTAKDLIKPSNINNVIKLDGTIIRRMNTQSVEKIETISVEAKDFIEPNNSSSSSTVREIEQTIVSTSDNKDDVVVNVGQGVVETTHSTEITGAHHDHDDIIEEQIKEDQKTRVIPNPP</sequence>
<evidence type="ECO:0000313" key="1">
    <source>
        <dbReference type="EMBL" id="CAG8477674.1"/>
    </source>
</evidence>
<dbReference type="Proteomes" id="UP000789525">
    <property type="component" value="Unassembled WGS sequence"/>
</dbReference>
<reference evidence="1" key="1">
    <citation type="submission" date="2021-06" db="EMBL/GenBank/DDBJ databases">
        <authorList>
            <person name="Kallberg Y."/>
            <person name="Tangrot J."/>
            <person name="Rosling A."/>
        </authorList>
    </citation>
    <scope>NUCLEOTIDE SEQUENCE</scope>
    <source>
        <strain evidence="1">CL356</strain>
    </source>
</reference>
<proteinExistence type="predicted"/>
<name>A0ACA9KL58_9GLOM</name>
<protein>
    <submittedName>
        <fullName evidence="1">12312_t:CDS:1</fullName>
    </submittedName>
</protein>
<organism evidence="1 2">
    <name type="scientific">Acaulospora colombiana</name>
    <dbReference type="NCBI Taxonomy" id="27376"/>
    <lineage>
        <taxon>Eukaryota</taxon>
        <taxon>Fungi</taxon>
        <taxon>Fungi incertae sedis</taxon>
        <taxon>Mucoromycota</taxon>
        <taxon>Glomeromycotina</taxon>
        <taxon>Glomeromycetes</taxon>
        <taxon>Diversisporales</taxon>
        <taxon>Acaulosporaceae</taxon>
        <taxon>Acaulospora</taxon>
    </lineage>
</organism>
<dbReference type="EMBL" id="CAJVPT010002234">
    <property type="protein sequence ID" value="CAG8477674.1"/>
    <property type="molecule type" value="Genomic_DNA"/>
</dbReference>